<evidence type="ECO:0000256" key="12">
    <source>
        <dbReference type="ARBA" id="ARBA00052293"/>
    </source>
</evidence>
<keyword evidence="7" id="KW-0325">Glycoprotein</keyword>
<dbReference type="GO" id="GO:0046872">
    <property type="term" value="F:metal ion binding"/>
    <property type="evidence" value="ECO:0007669"/>
    <property type="project" value="UniProtKB-KW"/>
</dbReference>
<dbReference type="EMBL" id="VUJU01003725">
    <property type="protein sequence ID" value="KAF0756912.1"/>
    <property type="molecule type" value="Genomic_DNA"/>
</dbReference>
<comment type="similarity">
    <text evidence="9">Belongs to the glycosyltransferase 8 family. Glycogenin subfamily.</text>
</comment>
<reference evidence="15 16" key="1">
    <citation type="submission" date="2019-08" db="EMBL/GenBank/DDBJ databases">
        <title>Whole genome of Aphis craccivora.</title>
        <authorList>
            <person name="Voronova N.V."/>
            <person name="Shulinski R.S."/>
            <person name="Bandarenka Y.V."/>
            <person name="Zhorov D.G."/>
            <person name="Warner D."/>
        </authorList>
    </citation>
    <scope>NUCLEOTIDE SEQUENCE [LARGE SCALE GENOMIC DNA]</scope>
    <source>
        <strain evidence="15">180601</strain>
        <tissue evidence="15">Whole Body</tissue>
    </source>
</reference>
<dbReference type="GO" id="GO:0005737">
    <property type="term" value="C:cytoplasm"/>
    <property type="evidence" value="ECO:0007669"/>
    <property type="project" value="UniProtKB-SubCell"/>
</dbReference>
<feature type="compositionally biased region" description="Low complexity" evidence="14">
    <location>
        <begin position="639"/>
        <end position="655"/>
    </location>
</feature>
<feature type="region of interest" description="Disordered" evidence="14">
    <location>
        <begin position="639"/>
        <end position="814"/>
    </location>
</feature>
<evidence type="ECO:0000256" key="14">
    <source>
        <dbReference type="SAM" id="MobiDB-lite"/>
    </source>
</evidence>
<evidence type="ECO:0000256" key="1">
    <source>
        <dbReference type="ARBA" id="ARBA00001936"/>
    </source>
</evidence>
<dbReference type="InterPro" id="IPR029044">
    <property type="entry name" value="Nucleotide-diphossugar_trans"/>
</dbReference>
<dbReference type="InterPro" id="IPR002495">
    <property type="entry name" value="Glyco_trans_8"/>
</dbReference>
<evidence type="ECO:0000313" key="16">
    <source>
        <dbReference type="Proteomes" id="UP000478052"/>
    </source>
</evidence>
<evidence type="ECO:0000256" key="10">
    <source>
        <dbReference type="ARBA" id="ARBA00038934"/>
    </source>
</evidence>
<evidence type="ECO:0000256" key="2">
    <source>
        <dbReference type="ARBA" id="ARBA00004496"/>
    </source>
</evidence>
<comment type="catalytic activity">
    <reaction evidence="12">
        <text>L-tyrosyl-[glycogenin] + UDP-alpha-D-glucose = alpha-D-glucosyl-L-tyrosyl-[glycogenin] + UDP + H(+)</text>
        <dbReference type="Rhea" id="RHEA:23360"/>
        <dbReference type="Rhea" id="RHEA-COMP:14604"/>
        <dbReference type="Rhea" id="RHEA-COMP:14605"/>
        <dbReference type="ChEBI" id="CHEBI:15378"/>
        <dbReference type="ChEBI" id="CHEBI:46858"/>
        <dbReference type="ChEBI" id="CHEBI:58223"/>
        <dbReference type="ChEBI" id="CHEBI:58885"/>
        <dbReference type="ChEBI" id="CHEBI:140573"/>
        <dbReference type="EC" id="2.4.1.186"/>
    </reaction>
</comment>
<feature type="compositionally biased region" description="Basic and acidic residues" evidence="14">
    <location>
        <begin position="686"/>
        <end position="703"/>
    </location>
</feature>
<evidence type="ECO:0000256" key="3">
    <source>
        <dbReference type="ARBA" id="ARBA00022490"/>
    </source>
</evidence>
<proteinExistence type="inferred from homology"/>
<dbReference type="GO" id="GO:0008466">
    <property type="term" value="F:glycogenin glucosyltransferase activity"/>
    <property type="evidence" value="ECO:0007669"/>
    <property type="project" value="UniProtKB-EC"/>
</dbReference>
<comment type="cofactor">
    <cofactor evidence="1">
        <name>Mn(2+)</name>
        <dbReference type="ChEBI" id="CHEBI:29035"/>
    </cofactor>
</comment>
<evidence type="ECO:0000256" key="5">
    <source>
        <dbReference type="ARBA" id="ARBA00022723"/>
    </source>
</evidence>
<keyword evidence="3" id="KW-0963">Cytoplasm</keyword>
<keyword evidence="5" id="KW-0479">Metal-binding</keyword>
<organism evidence="15 16">
    <name type="scientific">Aphis craccivora</name>
    <name type="common">Cowpea aphid</name>
    <dbReference type="NCBI Taxonomy" id="307492"/>
    <lineage>
        <taxon>Eukaryota</taxon>
        <taxon>Metazoa</taxon>
        <taxon>Ecdysozoa</taxon>
        <taxon>Arthropoda</taxon>
        <taxon>Hexapoda</taxon>
        <taxon>Insecta</taxon>
        <taxon>Pterygota</taxon>
        <taxon>Neoptera</taxon>
        <taxon>Paraneoptera</taxon>
        <taxon>Hemiptera</taxon>
        <taxon>Sternorrhyncha</taxon>
        <taxon>Aphidomorpha</taxon>
        <taxon>Aphidoidea</taxon>
        <taxon>Aphididae</taxon>
        <taxon>Aphidini</taxon>
        <taxon>Aphis</taxon>
        <taxon>Aphis</taxon>
    </lineage>
</organism>
<dbReference type="Gene3D" id="3.90.550.10">
    <property type="entry name" value="Spore Coat Polysaccharide Biosynthesis Protein SpsA, Chain A"/>
    <property type="match status" value="1"/>
</dbReference>
<evidence type="ECO:0000256" key="11">
    <source>
        <dbReference type="ARBA" id="ARBA00050886"/>
    </source>
</evidence>
<keyword evidence="4" id="KW-0808">Transferase</keyword>
<dbReference type="Proteomes" id="UP000478052">
    <property type="component" value="Unassembled WGS sequence"/>
</dbReference>
<accession>A0A6G0YJH8</accession>
<dbReference type="FunFam" id="3.90.550.10:FF:000092">
    <property type="entry name" value="Glycogenin 2"/>
    <property type="match status" value="1"/>
</dbReference>
<comment type="catalytic activity">
    <reaction evidence="11">
        <text>[1,4-alpha-D-glucosyl](n)-L-tyrosyl-[glycogenin] + UDP-alpha-D-glucose = [1,4-alpha-D-glucosyl](n+1)-L-tyrosyl-[glycogenin] + UDP + H(+)</text>
        <dbReference type="Rhea" id="RHEA:56560"/>
        <dbReference type="Rhea" id="RHEA-COMP:14606"/>
        <dbReference type="Rhea" id="RHEA-COMP:14607"/>
        <dbReference type="ChEBI" id="CHEBI:15378"/>
        <dbReference type="ChEBI" id="CHEBI:58223"/>
        <dbReference type="ChEBI" id="CHEBI:58885"/>
        <dbReference type="ChEBI" id="CHEBI:140574"/>
        <dbReference type="EC" id="2.4.1.186"/>
    </reaction>
</comment>
<dbReference type="OrthoDB" id="2014201at2759"/>
<evidence type="ECO:0000256" key="4">
    <source>
        <dbReference type="ARBA" id="ARBA00022679"/>
    </source>
</evidence>
<dbReference type="EC" id="2.4.1.186" evidence="10"/>
<evidence type="ECO:0000256" key="9">
    <source>
        <dbReference type="ARBA" id="ARBA00038162"/>
    </source>
</evidence>
<gene>
    <name evidence="15" type="ORF">FWK35_00017240</name>
</gene>
<feature type="compositionally biased region" description="Polar residues" evidence="14">
    <location>
        <begin position="768"/>
        <end position="788"/>
    </location>
</feature>
<feature type="compositionally biased region" description="Polar residues" evidence="14">
    <location>
        <begin position="799"/>
        <end position="808"/>
    </location>
</feature>
<keyword evidence="16" id="KW-1185">Reference proteome</keyword>
<feature type="compositionally biased region" description="Basic and acidic residues" evidence="14">
    <location>
        <begin position="736"/>
        <end position="746"/>
    </location>
</feature>
<evidence type="ECO:0000256" key="13">
    <source>
        <dbReference type="ARBA" id="ARBA00057883"/>
    </source>
</evidence>
<protein>
    <recommendedName>
        <fullName evidence="10">glycogenin glucosyltransferase</fullName>
        <ecNumber evidence="10">2.4.1.186</ecNumber>
    </recommendedName>
</protein>
<comment type="function">
    <text evidence="13">Self-glucosylating initiator of glycogen synthesis. It catalyzes the formation of a short alpha (1,4)-glucosyl chain covalently attached via a glucose 1-O-tyrosyl linkage to internal tyrosine residues and these chains act as primers for the elongation reaction catalyzed by glycogen synthase.</text>
</comment>
<dbReference type="AlphaFoldDB" id="A0A6G0YJH8"/>
<dbReference type="Pfam" id="PF01501">
    <property type="entry name" value="Glyco_transf_8"/>
    <property type="match status" value="1"/>
</dbReference>
<evidence type="ECO:0000256" key="7">
    <source>
        <dbReference type="ARBA" id="ARBA00023180"/>
    </source>
</evidence>
<dbReference type="PANTHER" id="PTHR11183">
    <property type="entry name" value="GLYCOGENIN SUBFAMILY MEMBER"/>
    <property type="match status" value="1"/>
</dbReference>
<dbReference type="GO" id="GO:0005978">
    <property type="term" value="P:glycogen biosynthetic process"/>
    <property type="evidence" value="ECO:0007669"/>
    <property type="project" value="UniProtKB-KW"/>
</dbReference>
<dbReference type="SUPFAM" id="SSF53448">
    <property type="entry name" value="Nucleotide-diphospho-sugar transferases"/>
    <property type="match status" value="1"/>
</dbReference>
<evidence type="ECO:0000313" key="15">
    <source>
        <dbReference type="EMBL" id="KAF0756912.1"/>
    </source>
</evidence>
<dbReference type="InterPro" id="IPR050587">
    <property type="entry name" value="GNT1/Glycosyltrans_8"/>
</dbReference>
<comment type="caution">
    <text evidence="15">The sequence shown here is derived from an EMBL/GenBank/DDBJ whole genome shotgun (WGS) entry which is preliminary data.</text>
</comment>
<evidence type="ECO:0000256" key="6">
    <source>
        <dbReference type="ARBA" id="ARBA00023056"/>
    </source>
</evidence>
<sequence length="814" mass="91615">MRVLNWKDHNAWVTLATNDSYSLGALVLAHSLKTVKTVHKLAILITPGVTAPMKQQIEAVFDEVKVVDVLDSRDQTHLALMCRPELGVTFTKLHCWTFTNYDKCVFLDADTLTLANVGALETFCIWGRSKEFEVLQNCDELFEREELSAAPDPGWPDCFNSGVFVYKPSQDTFGQLLEFARTRGSFDGGDQGLLNMFFKEWSNTDISKHLSFTYNVVWSSTYSYLPALKQFGQNMKIVHFIASSKPWLQSFNTETRLVTSTHGGSGLQELLQLWWDLFCHHVHPGLSTEMIESRLSSRYSYDFYPKSHNNNNTSDNYTPYNENNYTPDNNYTSDNNTSNNYYIPSYDPPKEDHYDFIDPWDEYLVEKIEETNNEIEKKNIDGDRNLVEVYSNSHCEQEVENNYCINNVHTEEQTRDCSFQNNLVELVEGHNTFGHDEQNSEHFEEVREFNEKKQMQMPEPERSISNKQNPACSDDIPNNPISSLSVNNCRPDSPTHCEVPKDQTCHEDGGLAGQFARVSLGEKTAEQKALEDFLRRQSWEQGNMDYLGRDSFSNIWSKINETLGSTPEVSIETVAVKTPTAPEVVHTEEPKPLKSALKKTSTTIPPVSSEIEIDSSNLAVKQLEKLDLSKDILKELKTPDTPTVTAPTPPITTATQAQETIKPIAVESVEETTKSDVPIKESQQSEELKSTKPESAELVKELPESDTCTLKSVEQKLPKQEQVDPGKETPSSDIGTESKESSKLKESSLQSNTPVPKVDDPVKCLSQPAETPQATQTSVDDSTPSVSNDPPVAPKRTNKGSQNVSKNAKSPEKK</sequence>
<keyword evidence="8" id="KW-0464">Manganese</keyword>
<feature type="compositionally biased region" description="Basic and acidic residues" evidence="14">
    <location>
        <begin position="713"/>
        <end position="727"/>
    </location>
</feature>
<keyword evidence="6" id="KW-0320">Glycogen biosynthesis</keyword>
<name>A0A6G0YJH8_APHCR</name>
<evidence type="ECO:0000256" key="8">
    <source>
        <dbReference type="ARBA" id="ARBA00023211"/>
    </source>
</evidence>
<comment type="subcellular location">
    <subcellularLocation>
        <location evidence="2">Cytoplasm</location>
    </subcellularLocation>
</comment>
<dbReference type="CDD" id="cd02537">
    <property type="entry name" value="GT8_Glycogenin"/>
    <property type="match status" value="1"/>
</dbReference>